<dbReference type="EMBL" id="CP001638">
    <property type="protein sequence ID" value="ACS23128.1"/>
    <property type="molecule type" value="Genomic_DNA"/>
</dbReference>
<dbReference type="eggNOG" id="COG3415">
    <property type="taxonomic scope" value="Bacteria"/>
</dbReference>
<dbReference type="eggNOG" id="COG3335">
    <property type="taxonomic scope" value="Bacteria"/>
</dbReference>
<organism evidence="3">
    <name type="scientific">Geobacillus sp. (strain WCH70)</name>
    <dbReference type="NCBI Taxonomy" id="471223"/>
    <lineage>
        <taxon>Bacteria</taxon>
        <taxon>Bacillati</taxon>
        <taxon>Bacillota</taxon>
        <taxon>Bacilli</taxon>
        <taxon>Bacillales</taxon>
        <taxon>Anoxybacillaceae</taxon>
        <taxon>Geobacillus</taxon>
    </lineage>
</organism>
<gene>
    <name evidence="3" type="ordered locus">GWCH70_0197</name>
    <name evidence="4" type="ordered locus">GWCH70_1655</name>
    <name evidence="5" type="ordered locus">GWCH70_2569</name>
</gene>
<feature type="domain" description="Tc1-like transposase DDE" evidence="1">
    <location>
        <begin position="187"/>
        <end position="329"/>
    </location>
</feature>
<protein>
    <submittedName>
        <fullName evidence="3">Integrase catalytic region</fullName>
    </submittedName>
</protein>
<reference evidence="3" key="1">
    <citation type="submission" date="2009-06" db="EMBL/GenBank/DDBJ databases">
        <title>Complete sequence of chromosome of Geopacillus sp. WCH70.</title>
        <authorList>
            <consortium name="US DOE Joint Genome Institute"/>
            <person name="Lucas S."/>
            <person name="Copeland A."/>
            <person name="Lapidus A."/>
            <person name="Glavina del Rio T."/>
            <person name="Dalin E."/>
            <person name="Tice H."/>
            <person name="Bruce D."/>
            <person name="Goodwin L."/>
            <person name="Pitluck S."/>
            <person name="Chertkov O."/>
            <person name="Brettin T."/>
            <person name="Detter J.C."/>
            <person name="Han C."/>
            <person name="Larimer F."/>
            <person name="Land M."/>
            <person name="Hauser L."/>
            <person name="Kyrpides N."/>
            <person name="Mikhailova N."/>
            <person name="Brumm P."/>
            <person name="Mead D.A."/>
            <person name="Richardson P."/>
        </authorList>
    </citation>
    <scope>NUCLEOTIDE SEQUENCE [LARGE SCALE GENOMIC DNA]</scope>
    <source>
        <strain evidence="3">WCH70</strain>
    </source>
</reference>
<dbReference type="PANTHER" id="PTHR46564">
    <property type="entry name" value="TRANSPOSASE"/>
    <property type="match status" value="1"/>
</dbReference>
<dbReference type="NCBIfam" id="NF033545">
    <property type="entry name" value="transpos_IS630"/>
    <property type="match status" value="1"/>
</dbReference>
<dbReference type="Gene3D" id="3.30.420.10">
    <property type="entry name" value="Ribonuclease H-like superfamily/Ribonuclease H"/>
    <property type="match status" value="1"/>
</dbReference>
<evidence type="ECO:0000259" key="1">
    <source>
        <dbReference type="Pfam" id="PF13358"/>
    </source>
</evidence>
<feature type="domain" description="Winged helix-turn helix" evidence="2">
    <location>
        <begin position="114"/>
        <end position="169"/>
    </location>
</feature>
<dbReference type="GO" id="GO:0003676">
    <property type="term" value="F:nucleic acid binding"/>
    <property type="evidence" value="ECO:0007669"/>
    <property type="project" value="InterPro"/>
</dbReference>
<dbReference type="EMBL" id="CP001638">
    <property type="protein sequence ID" value="ACS25264.1"/>
    <property type="molecule type" value="Genomic_DNA"/>
</dbReference>
<dbReference type="InterPro" id="IPR036397">
    <property type="entry name" value="RNaseH_sf"/>
</dbReference>
<dbReference type="InterPro" id="IPR047655">
    <property type="entry name" value="Transpos_IS630-like"/>
</dbReference>
<dbReference type="InterPro" id="IPR009057">
    <property type="entry name" value="Homeodomain-like_sf"/>
</dbReference>
<evidence type="ECO:0000313" key="3">
    <source>
        <dbReference type="EMBL" id="ACS23128.1"/>
    </source>
</evidence>
<proteinExistence type="predicted"/>
<dbReference type="AlphaFoldDB" id="C5D3Z4"/>
<dbReference type="Pfam" id="PF13592">
    <property type="entry name" value="HTH_33"/>
    <property type="match status" value="1"/>
</dbReference>
<dbReference type="EMBL" id="CP001638">
    <property type="protein sequence ID" value="ACS24439.1"/>
    <property type="molecule type" value="Genomic_DNA"/>
</dbReference>
<dbReference type="HOGENOM" id="CLU_056788_0_1_9"/>
<dbReference type="KEGG" id="gwc:GWCH70_0197"/>
<dbReference type="InterPro" id="IPR038717">
    <property type="entry name" value="Tc1-like_DDE_dom"/>
</dbReference>
<evidence type="ECO:0000259" key="2">
    <source>
        <dbReference type="Pfam" id="PF13592"/>
    </source>
</evidence>
<dbReference type="Pfam" id="PF13551">
    <property type="entry name" value="HTH_29"/>
    <property type="match status" value="1"/>
</dbReference>
<name>C5D3Z4_GEOSW</name>
<accession>C5D3Z4</accession>
<dbReference type="OrthoDB" id="2854648at2"/>
<dbReference type="SUPFAM" id="SSF53098">
    <property type="entry name" value="Ribonuclease H-like"/>
    <property type="match status" value="1"/>
</dbReference>
<dbReference type="Pfam" id="PF13358">
    <property type="entry name" value="DDE_3"/>
    <property type="match status" value="1"/>
</dbReference>
<sequence length="355" mass="41384">MKRLKITNDHGWTPRTLRKQERKIKNTLLRQRVMAVRLVMEGYLGKEVASMVNVCRQTVSHYVSLFNEGGLELLLHRDFAPGREPFLTEEQQEKIKQLVLTTTPAELGWDVASAWNTKLLQSYVAKQFGVSISREALRKLLHRKGLSWTRPTYTLAKGNPDEQKQFEKQMDLIKKNLITKETEDAVLLYIDETHIRSYHVLRSTWSEVGRQKQVPTFGHHAHVSLFGAVNVHDGETVLHQTTAANAATFLDFLRMLKERYPDRLMVLVLDNARIHHAKMVKEFLREEGQCFHFIYLPPYSPQLNPIERLWKWLKDTVIANVFHKDRNDIIQAITRFVNYIHERPEEVLQRLGCAG</sequence>
<dbReference type="SUPFAM" id="SSF46689">
    <property type="entry name" value="Homeodomain-like"/>
    <property type="match status" value="1"/>
</dbReference>
<dbReference type="InterPro" id="IPR012337">
    <property type="entry name" value="RNaseH-like_sf"/>
</dbReference>
<dbReference type="InterPro" id="IPR025959">
    <property type="entry name" value="Winged_HTH_dom"/>
</dbReference>
<dbReference type="PANTHER" id="PTHR46564:SF1">
    <property type="entry name" value="TRANSPOSASE"/>
    <property type="match status" value="1"/>
</dbReference>
<dbReference type="KEGG" id="gwc:GWCH70_1655"/>
<dbReference type="STRING" id="471223.GWCH70_0197"/>
<evidence type="ECO:0000313" key="4">
    <source>
        <dbReference type="EMBL" id="ACS24439.1"/>
    </source>
</evidence>
<evidence type="ECO:0000313" key="5">
    <source>
        <dbReference type="EMBL" id="ACS25264.1"/>
    </source>
</evidence>
<dbReference type="KEGG" id="gwc:GWCH70_2569"/>